<proteinExistence type="predicted"/>
<dbReference type="Pfam" id="PF03551">
    <property type="entry name" value="PadR"/>
    <property type="match status" value="1"/>
</dbReference>
<dbReference type="GO" id="GO:0003677">
    <property type="term" value="F:DNA binding"/>
    <property type="evidence" value="ECO:0007669"/>
    <property type="project" value="UniProtKB-KW"/>
</dbReference>
<dbReference type="InterPro" id="IPR036390">
    <property type="entry name" value="WH_DNA-bd_sf"/>
</dbReference>
<dbReference type="Gene3D" id="1.10.10.10">
    <property type="entry name" value="Winged helix-like DNA-binding domain superfamily/Winged helix DNA-binding domain"/>
    <property type="match status" value="1"/>
</dbReference>
<sequence length="174" mass="19163">MILTSAELVVLGLLIEEPRHGYALDRTIAERGIRRWADLAFSSIYYLLAKLERRGLIRVATTGGPKSRRVYSATDEGKTTAVAAVTDVLRDATPNFSQFVVGLANVNLIGSEQFHACLRERMRALSEQITAVESARETQAPLSHAARLVFAHSLAILVAERDWLITIETGEITS</sequence>
<dbReference type="RefSeq" id="WP_182485158.1">
    <property type="nucleotide sequence ID" value="NZ_JACGWU010000007.1"/>
</dbReference>
<reference evidence="2 3" key="1">
    <citation type="submission" date="2020-07" db="EMBL/GenBank/DDBJ databases">
        <title>Sequencing the genomes of 1000 actinobacteria strains.</title>
        <authorList>
            <person name="Klenk H.-P."/>
        </authorList>
    </citation>
    <scope>NUCLEOTIDE SEQUENCE [LARGE SCALE GENOMIC DNA]</scope>
    <source>
        <strain evidence="2 3">DSM 23737</strain>
    </source>
</reference>
<gene>
    <name evidence="2" type="ORF">FB555_001844</name>
</gene>
<feature type="domain" description="Transcription regulator PadR N-terminal" evidence="1">
    <location>
        <begin position="10"/>
        <end position="80"/>
    </location>
</feature>
<keyword evidence="3" id="KW-1185">Reference proteome</keyword>
<dbReference type="PANTHER" id="PTHR43252:SF2">
    <property type="entry name" value="TRANSCRIPTION REGULATOR, PADR-LIKE FAMILY"/>
    <property type="match status" value="1"/>
</dbReference>
<accession>A0A7W3PPY4</accession>
<dbReference type="InterPro" id="IPR036388">
    <property type="entry name" value="WH-like_DNA-bd_sf"/>
</dbReference>
<dbReference type="SUPFAM" id="SSF46785">
    <property type="entry name" value="Winged helix' DNA-binding domain"/>
    <property type="match status" value="1"/>
</dbReference>
<comment type="caution">
    <text evidence="2">The sequence shown here is derived from an EMBL/GenBank/DDBJ whole genome shotgun (WGS) entry which is preliminary data.</text>
</comment>
<dbReference type="Proteomes" id="UP000524237">
    <property type="component" value="Unassembled WGS sequence"/>
</dbReference>
<dbReference type="InterPro" id="IPR005149">
    <property type="entry name" value="Tscrpt_reg_PadR_N"/>
</dbReference>
<organism evidence="2 3">
    <name type="scientific">Alpinimonas psychrophila</name>
    <dbReference type="NCBI Taxonomy" id="748908"/>
    <lineage>
        <taxon>Bacteria</taxon>
        <taxon>Bacillati</taxon>
        <taxon>Actinomycetota</taxon>
        <taxon>Actinomycetes</taxon>
        <taxon>Micrococcales</taxon>
        <taxon>Microbacteriaceae</taxon>
        <taxon>Alpinimonas</taxon>
    </lineage>
</organism>
<protein>
    <submittedName>
        <fullName evidence="2">DNA-binding PadR family transcriptional regulator</fullName>
    </submittedName>
</protein>
<keyword evidence="2" id="KW-0238">DNA-binding</keyword>
<dbReference type="PANTHER" id="PTHR43252">
    <property type="entry name" value="TRANSCRIPTIONAL REGULATOR YQJI"/>
    <property type="match status" value="1"/>
</dbReference>
<evidence type="ECO:0000259" key="1">
    <source>
        <dbReference type="Pfam" id="PF03551"/>
    </source>
</evidence>
<name>A0A7W3PPY4_9MICO</name>
<evidence type="ECO:0000313" key="3">
    <source>
        <dbReference type="Proteomes" id="UP000524237"/>
    </source>
</evidence>
<evidence type="ECO:0000313" key="2">
    <source>
        <dbReference type="EMBL" id="MBA8829728.1"/>
    </source>
</evidence>
<dbReference type="EMBL" id="JACGWU010000007">
    <property type="protein sequence ID" value="MBA8829728.1"/>
    <property type="molecule type" value="Genomic_DNA"/>
</dbReference>
<dbReference type="AlphaFoldDB" id="A0A7W3PPY4"/>